<gene>
    <name evidence="2" type="primary">Cnig_chr_V.g17110</name>
    <name evidence="2" type="ORF">B9Z55_017110</name>
</gene>
<proteinExistence type="predicted"/>
<accession>A0A2G5T801</accession>
<keyword evidence="3" id="KW-1185">Reference proteome</keyword>
<dbReference type="Proteomes" id="UP000230233">
    <property type="component" value="Chromosome V"/>
</dbReference>
<dbReference type="OrthoDB" id="10394560at2759"/>
<feature type="coiled-coil region" evidence="1">
    <location>
        <begin position="6"/>
        <end position="91"/>
    </location>
</feature>
<evidence type="ECO:0000313" key="3">
    <source>
        <dbReference type="Proteomes" id="UP000230233"/>
    </source>
</evidence>
<reference evidence="3" key="1">
    <citation type="submission" date="2017-10" db="EMBL/GenBank/DDBJ databases">
        <title>Rapid genome shrinkage in a self-fertile nematode reveals novel sperm competition proteins.</title>
        <authorList>
            <person name="Yin D."/>
            <person name="Schwarz E.M."/>
            <person name="Thomas C.G."/>
            <person name="Felde R.L."/>
            <person name="Korf I.F."/>
            <person name="Cutter A.D."/>
            <person name="Schartner C.M."/>
            <person name="Ralston E.J."/>
            <person name="Meyer B.J."/>
            <person name="Haag E.S."/>
        </authorList>
    </citation>
    <scope>NUCLEOTIDE SEQUENCE [LARGE SCALE GENOMIC DNA]</scope>
    <source>
        <strain evidence="3">JU1422</strain>
    </source>
</reference>
<evidence type="ECO:0000256" key="1">
    <source>
        <dbReference type="SAM" id="Coils"/>
    </source>
</evidence>
<organism evidence="2 3">
    <name type="scientific">Caenorhabditis nigoni</name>
    <dbReference type="NCBI Taxonomy" id="1611254"/>
    <lineage>
        <taxon>Eukaryota</taxon>
        <taxon>Metazoa</taxon>
        <taxon>Ecdysozoa</taxon>
        <taxon>Nematoda</taxon>
        <taxon>Chromadorea</taxon>
        <taxon>Rhabditida</taxon>
        <taxon>Rhabditina</taxon>
        <taxon>Rhabditomorpha</taxon>
        <taxon>Rhabditoidea</taxon>
        <taxon>Rhabditidae</taxon>
        <taxon>Peloderinae</taxon>
        <taxon>Caenorhabditis</taxon>
    </lineage>
</organism>
<name>A0A2G5T801_9PELO</name>
<protein>
    <submittedName>
        <fullName evidence="2">Uncharacterized protein</fullName>
    </submittedName>
</protein>
<comment type="caution">
    <text evidence="2">The sequence shown here is derived from an EMBL/GenBank/DDBJ whole genome shotgun (WGS) entry which is preliminary data.</text>
</comment>
<sequence>MSTEEIAKFQHQLQDVQKVLKELEDQRKMVQEKIDEHPGQAKWMEVMVVVRDALESTTMVEKVLEELVERLEKEHNDLQKMEERMSDQNLNGADK</sequence>
<keyword evidence="1" id="KW-0175">Coiled coil</keyword>
<dbReference type="EMBL" id="PDUG01000005">
    <property type="protein sequence ID" value="PIC23392.1"/>
    <property type="molecule type" value="Genomic_DNA"/>
</dbReference>
<dbReference type="AlphaFoldDB" id="A0A2G5T801"/>
<evidence type="ECO:0000313" key="2">
    <source>
        <dbReference type="EMBL" id="PIC23392.1"/>
    </source>
</evidence>